<evidence type="ECO:0000313" key="3">
    <source>
        <dbReference type="Proteomes" id="UP000008022"/>
    </source>
</evidence>
<feature type="region of interest" description="Disordered" evidence="1">
    <location>
        <begin position="1"/>
        <end position="22"/>
    </location>
</feature>
<protein>
    <submittedName>
        <fullName evidence="2">Uncharacterized protein</fullName>
    </submittedName>
</protein>
<evidence type="ECO:0000256" key="1">
    <source>
        <dbReference type="SAM" id="MobiDB-lite"/>
    </source>
</evidence>
<reference evidence="2" key="2">
    <citation type="submission" date="2015-06" db="UniProtKB">
        <authorList>
            <consortium name="EnsemblPlants"/>
        </authorList>
    </citation>
    <scope>IDENTIFICATION</scope>
</reference>
<dbReference type="Gramene" id="ORUFI02G07320.1">
    <property type="protein sequence ID" value="ORUFI02G07320.1"/>
    <property type="gene ID" value="ORUFI02G07320"/>
</dbReference>
<reference evidence="3" key="1">
    <citation type="submission" date="2013-06" db="EMBL/GenBank/DDBJ databases">
        <authorList>
            <person name="Zhao Q."/>
        </authorList>
    </citation>
    <scope>NUCLEOTIDE SEQUENCE</scope>
    <source>
        <strain evidence="3">cv. W1943</strain>
    </source>
</reference>
<keyword evidence="3" id="KW-1185">Reference proteome</keyword>
<evidence type="ECO:0000313" key="2">
    <source>
        <dbReference type="EnsemblPlants" id="ORUFI02G07320.1"/>
    </source>
</evidence>
<accession>A0A0E0NB54</accession>
<dbReference type="Proteomes" id="UP000008022">
    <property type="component" value="Unassembled WGS sequence"/>
</dbReference>
<dbReference type="HOGENOM" id="CLU_2798440_0_0_1"/>
<proteinExistence type="predicted"/>
<dbReference type="AlphaFoldDB" id="A0A0E0NB54"/>
<sequence>MATSEYAVAPVPGGKSRSESEETASERAWWVAWRSRSSASSLSLADCCTPYTPAACCSVNGSACRAII</sequence>
<dbReference type="EnsemblPlants" id="ORUFI02G07320.1">
    <property type="protein sequence ID" value="ORUFI02G07320.1"/>
    <property type="gene ID" value="ORUFI02G07320"/>
</dbReference>
<name>A0A0E0NB54_ORYRU</name>
<organism evidence="2 3">
    <name type="scientific">Oryza rufipogon</name>
    <name type="common">Brownbeard rice</name>
    <name type="synonym">Asian wild rice</name>
    <dbReference type="NCBI Taxonomy" id="4529"/>
    <lineage>
        <taxon>Eukaryota</taxon>
        <taxon>Viridiplantae</taxon>
        <taxon>Streptophyta</taxon>
        <taxon>Embryophyta</taxon>
        <taxon>Tracheophyta</taxon>
        <taxon>Spermatophyta</taxon>
        <taxon>Magnoliopsida</taxon>
        <taxon>Liliopsida</taxon>
        <taxon>Poales</taxon>
        <taxon>Poaceae</taxon>
        <taxon>BOP clade</taxon>
        <taxon>Oryzoideae</taxon>
        <taxon>Oryzeae</taxon>
        <taxon>Oryzinae</taxon>
        <taxon>Oryza</taxon>
    </lineage>
</organism>